<feature type="compositionally biased region" description="Basic and acidic residues" evidence="1">
    <location>
        <begin position="90"/>
        <end position="105"/>
    </location>
</feature>
<feature type="non-terminal residue" evidence="2">
    <location>
        <position position="213"/>
    </location>
</feature>
<accession>A0A1B6KCJ9</accession>
<protein>
    <submittedName>
        <fullName evidence="2">Uncharacterized protein</fullName>
    </submittedName>
</protein>
<gene>
    <name evidence="2" type="ORF">g.512</name>
</gene>
<organism evidence="2">
    <name type="scientific">Graphocephala atropunctata</name>
    <dbReference type="NCBI Taxonomy" id="36148"/>
    <lineage>
        <taxon>Eukaryota</taxon>
        <taxon>Metazoa</taxon>
        <taxon>Ecdysozoa</taxon>
        <taxon>Arthropoda</taxon>
        <taxon>Hexapoda</taxon>
        <taxon>Insecta</taxon>
        <taxon>Pterygota</taxon>
        <taxon>Neoptera</taxon>
        <taxon>Paraneoptera</taxon>
        <taxon>Hemiptera</taxon>
        <taxon>Auchenorrhyncha</taxon>
        <taxon>Membracoidea</taxon>
        <taxon>Cicadellidae</taxon>
        <taxon>Cicadellinae</taxon>
        <taxon>Cicadellini</taxon>
        <taxon>Graphocephala</taxon>
    </lineage>
</organism>
<name>A0A1B6KCJ9_9HEMI</name>
<feature type="region of interest" description="Disordered" evidence="1">
    <location>
        <begin position="127"/>
        <end position="160"/>
    </location>
</feature>
<dbReference type="AlphaFoldDB" id="A0A1B6KCJ9"/>
<evidence type="ECO:0000256" key="1">
    <source>
        <dbReference type="SAM" id="MobiDB-lite"/>
    </source>
</evidence>
<evidence type="ECO:0000313" key="2">
    <source>
        <dbReference type="EMBL" id="JAT09172.1"/>
    </source>
</evidence>
<feature type="compositionally biased region" description="Basic and acidic residues" evidence="1">
    <location>
        <begin position="70"/>
        <end position="83"/>
    </location>
</feature>
<dbReference type="EMBL" id="GEBQ01030805">
    <property type="protein sequence ID" value="JAT09172.1"/>
    <property type="molecule type" value="Transcribed_RNA"/>
</dbReference>
<sequence length="213" mass="24365">MTAMGNKTSVMAMKIGDYFGSQEGKGYPAEEDYHPMSLEMKRILVGRRRYRHVLPSRGGSARDDEEEEMKVEKMESGEEGHVAEEEEIPEERQPPDEDWEEPVRDVKIEPVVTVVNMASLVTTPLGLRRGKSSSFDEKSATTRSTPAASPRHVISPQPTNRKYSVVDIKTGIRKSRFTLELEEKLRQSKLELGFDTDLDDWKEFTFRMEKPEV</sequence>
<proteinExistence type="predicted"/>
<feature type="region of interest" description="Disordered" evidence="1">
    <location>
        <begin position="52"/>
        <end position="105"/>
    </location>
</feature>
<reference evidence="2" key="1">
    <citation type="submission" date="2015-11" db="EMBL/GenBank/DDBJ databases">
        <title>De novo transcriptome assembly of four potential Pierce s Disease insect vectors from Arizona vineyards.</title>
        <authorList>
            <person name="Tassone E.E."/>
        </authorList>
    </citation>
    <scope>NUCLEOTIDE SEQUENCE</scope>
</reference>